<reference evidence="7 8" key="1">
    <citation type="submission" date="2023-11" db="EMBL/GenBank/DDBJ databases">
        <title>Coraliomargarita sp. nov., isolated from marine algae.</title>
        <authorList>
            <person name="Lee J.K."/>
            <person name="Baek J.H."/>
            <person name="Kim J.M."/>
            <person name="Choi D.G."/>
            <person name="Jeon C.O."/>
        </authorList>
    </citation>
    <scope>NUCLEOTIDE SEQUENCE [LARGE SCALE GENOMIC DNA]</scope>
    <source>
        <strain evidence="7 8">J2-16</strain>
    </source>
</reference>
<feature type="transmembrane region" description="Helical" evidence="6">
    <location>
        <begin position="171"/>
        <end position="194"/>
    </location>
</feature>
<dbReference type="EMBL" id="CP138858">
    <property type="protein sequence ID" value="WPJ94989.1"/>
    <property type="molecule type" value="Genomic_DNA"/>
</dbReference>
<evidence type="ECO:0000313" key="7">
    <source>
        <dbReference type="EMBL" id="WPJ94989.1"/>
    </source>
</evidence>
<proteinExistence type="predicted"/>
<dbReference type="Proteomes" id="UP001324993">
    <property type="component" value="Chromosome"/>
</dbReference>
<evidence type="ECO:0000256" key="2">
    <source>
        <dbReference type="ARBA" id="ARBA00022475"/>
    </source>
</evidence>
<feature type="transmembrane region" description="Helical" evidence="6">
    <location>
        <begin position="12"/>
        <end position="37"/>
    </location>
</feature>
<dbReference type="InterPro" id="IPR050833">
    <property type="entry name" value="Poly_Biosynth_Transport"/>
</dbReference>
<accession>A0ABZ0RIB8</accession>
<evidence type="ECO:0000256" key="6">
    <source>
        <dbReference type="SAM" id="Phobius"/>
    </source>
</evidence>
<feature type="transmembrane region" description="Helical" evidence="6">
    <location>
        <begin position="306"/>
        <end position="328"/>
    </location>
</feature>
<feature type="transmembrane region" description="Helical" evidence="6">
    <location>
        <begin position="340"/>
        <end position="362"/>
    </location>
</feature>
<keyword evidence="2" id="KW-1003">Cell membrane</keyword>
<dbReference type="RefSeq" id="WP_319831891.1">
    <property type="nucleotide sequence ID" value="NZ_CP138858.1"/>
</dbReference>
<evidence type="ECO:0000256" key="1">
    <source>
        <dbReference type="ARBA" id="ARBA00004651"/>
    </source>
</evidence>
<sequence length="422" mass="46196">MDALCVQARRPFLRHIATLVSGSALAQLIGLACAPVLTRLYTPEEFGLLGVFMAVVAVSITIATLRYDLVVVLPKEDASAWSLLRLVGCWTLLAVLVAFVVLFPIRNRVAEALGTVGFAHYFVCLPLLVLVGGWLSLATHWAIRKKSFHALSTTSVASSVFGNSYKIGFGWLGFGGGVLIVGSLIQQVMHLLVLGFQLRKGIPKGEYNSDAAWKLVKEHRSFPYFRMPQDALNAFTIQLPNLILAAYYSPVIVGFYLLAQRVLQAPIGVVRESVRSVMYQRIAEAYNQGENLYLICLKATLSMATLIMPVVVLFSLIGPHLFHLIFGAEWEVAGVYARWLILWAAVSFCNVPAVVAVPIVGLNQFLLKFEIISTLARSVALIFAVRMFSAEIAIAVLALVACVGNIMLILMVFSRIRRGVAA</sequence>
<evidence type="ECO:0000256" key="3">
    <source>
        <dbReference type="ARBA" id="ARBA00022692"/>
    </source>
</evidence>
<protein>
    <submittedName>
        <fullName evidence="7">Oligosaccharide flippase family protein</fullName>
    </submittedName>
</protein>
<evidence type="ECO:0000256" key="4">
    <source>
        <dbReference type="ARBA" id="ARBA00022989"/>
    </source>
</evidence>
<feature type="transmembrane region" description="Helical" evidence="6">
    <location>
        <begin position="394"/>
        <end position="413"/>
    </location>
</feature>
<dbReference type="Pfam" id="PF13440">
    <property type="entry name" value="Polysacc_synt_3"/>
    <property type="match status" value="1"/>
</dbReference>
<keyword evidence="5 6" id="KW-0472">Membrane</keyword>
<keyword evidence="4 6" id="KW-1133">Transmembrane helix</keyword>
<feature type="transmembrane region" description="Helical" evidence="6">
    <location>
        <begin position="369"/>
        <end position="388"/>
    </location>
</feature>
<dbReference type="PANTHER" id="PTHR30250">
    <property type="entry name" value="PST FAMILY PREDICTED COLANIC ACID TRANSPORTER"/>
    <property type="match status" value="1"/>
</dbReference>
<feature type="transmembrane region" description="Helical" evidence="6">
    <location>
        <begin position="49"/>
        <end position="71"/>
    </location>
</feature>
<comment type="subcellular location">
    <subcellularLocation>
        <location evidence="1">Cell membrane</location>
        <topology evidence="1">Multi-pass membrane protein</topology>
    </subcellularLocation>
</comment>
<organism evidence="7 8">
    <name type="scientific">Coraliomargarita algicola</name>
    <dbReference type="NCBI Taxonomy" id="3092156"/>
    <lineage>
        <taxon>Bacteria</taxon>
        <taxon>Pseudomonadati</taxon>
        <taxon>Verrucomicrobiota</taxon>
        <taxon>Opitutia</taxon>
        <taxon>Puniceicoccales</taxon>
        <taxon>Coraliomargaritaceae</taxon>
        <taxon>Coraliomargarita</taxon>
    </lineage>
</organism>
<evidence type="ECO:0000313" key="8">
    <source>
        <dbReference type="Proteomes" id="UP001324993"/>
    </source>
</evidence>
<keyword evidence="8" id="KW-1185">Reference proteome</keyword>
<dbReference type="PANTHER" id="PTHR30250:SF28">
    <property type="entry name" value="POLYSACCHARIDE BIOSYNTHESIS PROTEIN"/>
    <property type="match status" value="1"/>
</dbReference>
<name>A0ABZ0RIB8_9BACT</name>
<gene>
    <name evidence="7" type="ORF">SH580_16295</name>
</gene>
<feature type="transmembrane region" description="Helical" evidence="6">
    <location>
        <begin position="117"/>
        <end position="136"/>
    </location>
</feature>
<feature type="transmembrane region" description="Helical" evidence="6">
    <location>
        <begin position="83"/>
        <end position="105"/>
    </location>
</feature>
<keyword evidence="3 6" id="KW-0812">Transmembrane</keyword>
<evidence type="ECO:0000256" key="5">
    <source>
        <dbReference type="ARBA" id="ARBA00023136"/>
    </source>
</evidence>